<sequence length="129" mass="14365">MEECQKLGLTKSIGVSNFPVKTLESLLSVATNTPSVNQVEMNPTCQQNELREYCKQKGILITAASPLGAPGTMRGDNRILDNEILIEIAKSLGKTVAQVSLRWLYEQGVSFIAKSYNKERMKQNLEIFD</sequence>
<dbReference type="PROSITE" id="PS00062">
    <property type="entry name" value="ALDOKETO_REDUCTASE_2"/>
    <property type="match status" value="1"/>
</dbReference>
<proteinExistence type="predicted"/>
<name>A0AAE1JSA0_9FABA</name>
<feature type="domain" description="NADP-dependent oxidoreductase" evidence="1">
    <location>
        <begin position="1"/>
        <end position="128"/>
    </location>
</feature>
<dbReference type="InterPro" id="IPR036812">
    <property type="entry name" value="NAD(P)_OxRdtase_dom_sf"/>
</dbReference>
<accession>A0AAE1JSA0</accession>
<dbReference type="SUPFAM" id="SSF51430">
    <property type="entry name" value="NAD(P)-linked oxidoreductase"/>
    <property type="match status" value="1"/>
</dbReference>
<dbReference type="GO" id="GO:0016491">
    <property type="term" value="F:oxidoreductase activity"/>
    <property type="evidence" value="ECO:0007669"/>
    <property type="project" value="InterPro"/>
</dbReference>
<dbReference type="AlphaFoldDB" id="A0AAE1JSA0"/>
<dbReference type="PROSITE" id="PS00063">
    <property type="entry name" value="ALDOKETO_REDUCTASE_3"/>
    <property type="match status" value="1"/>
</dbReference>
<keyword evidence="3" id="KW-1185">Reference proteome</keyword>
<protein>
    <recommendedName>
        <fullName evidence="1">NADP-dependent oxidoreductase domain-containing protein</fullName>
    </recommendedName>
</protein>
<dbReference type="PRINTS" id="PR00069">
    <property type="entry name" value="ALDKETRDTASE"/>
</dbReference>
<dbReference type="PANTHER" id="PTHR11732">
    <property type="entry name" value="ALDO/KETO REDUCTASE"/>
    <property type="match status" value="1"/>
</dbReference>
<dbReference type="Proteomes" id="UP001293593">
    <property type="component" value="Unassembled WGS sequence"/>
</dbReference>
<dbReference type="InterPro" id="IPR020471">
    <property type="entry name" value="AKR"/>
</dbReference>
<organism evidence="2 3">
    <name type="scientific">Acacia crassicarpa</name>
    <name type="common">northern wattle</name>
    <dbReference type="NCBI Taxonomy" id="499986"/>
    <lineage>
        <taxon>Eukaryota</taxon>
        <taxon>Viridiplantae</taxon>
        <taxon>Streptophyta</taxon>
        <taxon>Embryophyta</taxon>
        <taxon>Tracheophyta</taxon>
        <taxon>Spermatophyta</taxon>
        <taxon>Magnoliopsida</taxon>
        <taxon>eudicotyledons</taxon>
        <taxon>Gunneridae</taxon>
        <taxon>Pentapetalae</taxon>
        <taxon>rosids</taxon>
        <taxon>fabids</taxon>
        <taxon>Fabales</taxon>
        <taxon>Fabaceae</taxon>
        <taxon>Caesalpinioideae</taxon>
        <taxon>mimosoid clade</taxon>
        <taxon>Acacieae</taxon>
        <taxon>Acacia</taxon>
    </lineage>
</organism>
<dbReference type="InterPro" id="IPR018170">
    <property type="entry name" value="Aldo/ket_reductase_CS"/>
</dbReference>
<dbReference type="InterPro" id="IPR023210">
    <property type="entry name" value="NADP_OxRdtase_dom"/>
</dbReference>
<comment type="caution">
    <text evidence="2">The sequence shown here is derived from an EMBL/GenBank/DDBJ whole genome shotgun (WGS) entry which is preliminary data.</text>
</comment>
<evidence type="ECO:0000313" key="2">
    <source>
        <dbReference type="EMBL" id="KAK4276327.1"/>
    </source>
</evidence>
<dbReference type="Gene3D" id="3.20.20.100">
    <property type="entry name" value="NADP-dependent oxidoreductase domain"/>
    <property type="match status" value="1"/>
</dbReference>
<evidence type="ECO:0000259" key="1">
    <source>
        <dbReference type="Pfam" id="PF00248"/>
    </source>
</evidence>
<evidence type="ECO:0000313" key="3">
    <source>
        <dbReference type="Proteomes" id="UP001293593"/>
    </source>
</evidence>
<reference evidence="2" key="1">
    <citation type="submission" date="2023-10" db="EMBL/GenBank/DDBJ databases">
        <title>Chromosome-level genome of the transformable northern wattle, Acacia crassicarpa.</title>
        <authorList>
            <person name="Massaro I."/>
            <person name="Sinha N.R."/>
            <person name="Poethig S."/>
            <person name="Leichty A.R."/>
        </authorList>
    </citation>
    <scope>NUCLEOTIDE SEQUENCE</scope>
    <source>
        <strain evidence="2">Acra3RX</strain>
        <tissue evidence="2">Leaf</tissue>
    </source>
</reference>
<gene>
    <name evidence="2" type="ORF">QN277_019288</name>
</gene>
<dbReference type="Pfam" id="PF00248">
    <property type="entry name" value="Aldo_ket_red"/>
    <property type="match status" value="1"/>
</dbReference>
<dbReference type="EMBL" id="JAWXYG010000004">
    <property type="protein sequence ID" value="KAK4276327.1"/>
    <property type="molecule type" value="Genomic_DNA"/>
</dbReference>